<dbReference type="EMBL" id="CP027750">
    <property type="protein sequence ID" value="AZE30987.1"/>
    <property type="molecule type" value="Genomic_DNA"/>
</dbReference>
<dbReference type="Proteomes" id="UP000280455">
    <property type="component" value="Chromosome"/>
</dbReference>
<name>A0AAD0ZL53_9PSED</name>
<gene>
    <name evidence="1" type="ORF">C4K07_4211</name>
</gene>
<sequence>MSSFIARKLRAYERRPGCLPQCAAAVAAAERSEAAIEAEGLAR</sequence>
<dbReference type="AlphaFoldDB" id="A0AAD0ZL53"/>
<reference evidence="1 2" key="1">
    <citation type="submission" date="2018-03" db="EMBL/GenBank/DDBJ databases">
        <title>Diversity of phytobeneficial traits revealed by whole-genome analysis of worldwide-isolated phenazine-producing Pseudomonas spp.</title>
        <authorList>
            <person name="Biessy A."/>
            <person name="Novinscak A."/>
            <person name="Blom J."/>
            <person name="Leger G."/>
            <person name="Thomashow L.S."/>
            <person name="Cazorla F.M."/>
            <person name="Josic D."/>
            <person name="Filion M."/>
        </authorList>
    </citation>
    <scope>NUCLEOTIDE SEQUENCE [LARGE SCALE GENOMIC DNA]</scope>
    <source>
        <strain evidence="1 2">ChPhzS24</strain>
    </source>
</reference>
<evidence type="ECO:0000313" key="2">
    <source>
        <dbReference type="Proteomes" id="UP000280455"/>
    </source>
</evidence>
<evidence type="ECO:0000313" key="1">
    <source>
        <dbReference type="EMBL" id="AZE30987.1"/>
    </source>
</evidence>
<protein>
    <submittedName>
        <fullName evidence="1">Uncharacterized protein</fullName>
    </submittedName>
</protein>
<proteinExistence type="predicted"/>
<accession>A0AAD0ZL53</accession>
<organism evidence="1 2">
    <name type="scientific">Pseudomonas chlororaphis subsp. aureofaciens</name>
    <dbReference type="NCBI Taxonomy" id="587851"/>
    <lineage>
        <taxon>Bacteria</taxon>
        <taxon>Pseudomonadati</taxon>
        <taxon>Pseudomonadota</taxon>
        <taxon>Gammaproteobacteria</taxon>
        <taxon>Pseudomonadales</taxon>
        <taxon>Pseudomonadaceae</taxon>
        <taxon>Pseudomonas</taxon>
    </lineage>
</organism>